<keyword evidence="1" id="KW-0732">Signal</keyword>
<keyword evidence="4" id="KW-1185">Reference proteome</keyword>
<dbReference type="SUPFAM" id="SSF55383">
    <property type="entry name" value="Copper amine oxidase, domain N"/>
    <property type="match status" value="1"/>
</dbReference>
<dbReference type="PROSITE" id="PS51257">
    <property type="entry name" value="PROKAR_LIPOPROTEIN"/>
    <property type="match status" value="1"/>
</dbReference>
<gene>
    <name evidence="3" type="ORF">GCM10010912_32680</name>
</gene>
<dbReference type="InterPro" id="IPR012854">
    <property type="entry name" value="Cu_amine_oxidase-like_N"/>
</dbReference>
<evidence type="ECO:0000313" key="4">
    <source>
        <dbReference type="Proteomes" id="UP000637643"/>
    </source>
</evidence>
<dbReference type="Pfam" id="PF07833">
    <property type="entry name" value="Cu_amine_oxidN1"/>
    <property type="match status" value="1"/>
</dbReference>
<sequence>MRKLKAKAKWFLPFVALLLVLSGCQSVGGLDINKALLDGLDVKSSESNTTFSMNVVPAAGISAEDQEMVELINSFSVSISSLKQQDNGNLSARGTVGYKQMKLPFSLFVDKESLVFTVDGAKQPFYYPIAGVDTLLGTAAFDTEKAEAVTKLFSEFVVKNLPNASVINVTPVNEAVYGEQMNLTKLHTEITGDELPGLFKQFLKSISKDTEGFTKLIGGLYDYLYPIFQEEGMGSLNLNEFGFGEIPLDNKEDVVTVLHDAAKLAVDALLLVYDKELNNLYESTPEISTVLSKDTKLQYDVFVDSSLHVRKQNIDLHVVLPEDEYIPIRSISFKSQSEVWNINGPVTADVLNKDNALDVSSIELTPGETLRNFDPNSDIYRLLKNEMGITKKSINIAPDDEYYYPIVEDGNTYVPLRYLAEDLDAKVEWDGTSRSIIITEDLNGDQLIFKIGSAEATVNGTKVKLPKAIFVDEYGDAYVSVRMFAEALHAEVEKDAEGWIYISRE</sequence>
<organism evidence="3 4">
    <name type="scientific">Paenibacillus albidus</name>
    <dbReference type="NCBI Taxonomy" id="2041023"/>
    <lineage>
        <taxon>Bacteria</taxon>
        <taxon>Bacillati</taxon>
        <taxon>Bacillota</taxon>
        <taxon>Bacilli</taxon>
        <taxon>Bacillales</taxon>
        <taxon>Paenibacillaceae</taxon>
        <taxon>Paenibacillus</taxon>
    </lineage>
</organism>
<dbReference type="AlphaFoldDB" id="A0A917CGK0"/>
<dbReference type="Proteomes" id="UP000637643">
    <property type="component" value="Unassembled WGS sequence"/>
</dbReference>
<feature type="signal peptide" evidence="1">
    <location>
        <begin position="1"/>
        <end position="27"/>
    </location>
</feature>
<dbReference type="Gene3D" id="3.30.457.10">
    <property type="entry name" value="Copper amine oxidase-like, N-terminal domain"/>
    <property type="match status" value="1"/>
</dbReference>
<accession>A0A917CGK0</accession>
<name>A0A917CGK0_9BACL</name>
<evidence type="ECO:0000259" key="2">
    <source>
        <dbReference type="Pfam" id="PF07833"/>
    </source>
</evidence>
<evidence type="ECO:0000313" key="3">
    <source>
        <dbReference type="EMBL" id="GGF84905.1"/>
    </source>
</evidence>
<feature type="domain" description="Copper amine oxidase-like N-terminal" evidence="2">
    <location>
        <begin position="405"/>
        <end position="498"/>
    </location>
</feature>
<reference evidence="3" key="2">
    <citation type="submission" date="2020-09" db="EMBL/GenBank/DDBJ databases">
        <authorList>
            <person name="Sun Q."/>
            <person name="Zhou Y."/>
        </authorList>
    </citation>
    <scope>NUCLEOTIDE SEQUENCE</scope>
    <source>
        <strain evidence="3">CGMCC 1.16134</strain>
    </source>
</reference>
<feature type="chain" id="PRO_5039672938" description="Copper amine oxidase-like N-terminal domain-containing protein" evidence="1">
    <location>
        <begin position="28"/>
        <end position="505"/>
    </location>
</feature>
<comment type="caution">
    <text evidence="3">The sequence shown here is derived from an EMBL/GenBank/DDBJ whole genome shotgun (WGS) entry which is preliminary data.</text>
</comment>
<dbReference type="EMBL" id="BMKR01000012">
    <property type="protein sequence ID" value="GGF84905.1"/>
    <property type="molecule type" value="Genomic_DNA"/>
</dbReference>
<evidence type="ECO:0000256" key="1">
    <source>
        <dbReference type="SAM" id="SignalP"/>
    </source>
</evidence>
<dbReference type="RefSeq" id="WP_189026613.1">
    <property type="nucleotide sequence ID" value="NZ_BMKR01000012.1"/>
</dbReference>
<protein>
    <recommendedName>
        <fullName evidence="2">Copper amine oxidase-like N-terminal domain-containing protein</fullName>
    </recommendedName>
</protein>
<proteinExistence type="predicted"/>
<dbReference type="InterPro" id="IPR036582">
    <property type="entry name" value="Mao_N_sf"/>
</dbReference>
<reference evidence="3" key="1">
    <citation type="journal article" date="2014" name="Int. J. Syst. Evol. Microbiol.">
        <title>Complete genome sequence of Corynebacterium casei LMG S-19264T (=DSM 44701T), isolated from a smear-ripened cheese.</title>
        <authorList>
            <consortium name="US DOE Joint Genome Institute (JGI-PGF)"/>
            <person name="Walter F."/>
            <person name="Albersmeier A."/>
            <person name="Kalinowski J."/>
            <person name="Ruckert C."/>
        </authorList>
    </citation>
    <scope>NUCLEOTIDE SEQUENCE</scope>
    <source>
        <strain evidence="3">CGMCC 1.16134</strain>
    </source>
</reference>